<dbReference type="Gene3D" id="3.30.420.10">
    <property type="entry name" value="Ribonuclease H-like superfamily/Ribonuclease H"/>
    <property type="match status" value="1"/>
</dbReference>
<dbReference type="EMBL" id="PJMW01000002">
    <property type="protein sequence ID" value="PKV77142.1"/>
    <property type="molecule type" value="Genomic_DNA"/>
</dbReference>
<comment type="similarity">
    <text evidence="1">Belongs to the transposase IS21/IS408/IS1162 family.</text>
</comment>
<accession>A0A2N3V687</accession>
<proteinExistence type="inferred from homology"/>
<dbReference type="EMBL" id="PJMW01000002">
    <property type="protein sequence ID" value="PKV81938.1"/>
    <property type="molecule type" value="Genomic_DNA"/>
</dbReference>
<evidence type="ECO:0000313" key="5">
    <source>
        <dbReference type="Proteomes" id="UP000233766"/>
    </source>
</evidence>
<dbReference type="RefSeq" id="WP_409347868.1">
    <property type="nucleotide sequence ID" value="NZ_PJMW01000002.1"/>
</dbReference>
<gene>
    <name evidence="3" type="ORF">ATK86_1471</name>
    <name evidence="4" type="ORF">ATK86_6415</name>
</gene>
<evidence type="ECO:0000259" key="2">
    <source>
        <dbReference type="PROSITE" id="PS50994"/>
    </source>
</evidence>
<dbReference type="InterPro" id="IPR001584">
    <property type="entry name" value="Integrase_cat-core"/>
</dbReference>
<name>A0A2N3V687_9NOCA</name>
<dbReference type="Gene3D" id="1.10.10.60">
    <property type="entry name" value="Homeodomain-like"/>
    <property type="match status" value="1"/>
</dbReference>
<dbReference type="PANTHER" id="PTHR35004">
    <property type="entry name" value="TRANSPOSASE RV3428C-RELATED"/>
    <property type="match status" value="1"/>
</dbReference>
<dbReference type="GO" id="GO:0003676">
    <property type="term" value="F:nucleic acid binding"/>
    <property type="evidence" value="ECO:0007669"/>
    <property type="project" value="InterPro"/>
</dbReference>
<dbReference type="InterPro" id="IPR012337">
    <property type="entry name" value="RNaseH-like_sf"/>
</dbReference>
<evidence type="ECO:0000313" key="4">
    <source>
        <dbReference type="EMBL" id="PKV81938.1"/>
    </source>
</evidence>
<sequence length="405" mass="44555">MQDWAQIKYLHTSEGLSQRAIATRLGISRDTVARAIRSESPPHYQRAVGPSVFDEFEPHVRQLLTEFPTMPTSVIAERVGWVGSASWFRKKVAEFRPEYAPKDPADRLEYRPGDQMQCDLWFPPVTIALGADQFGAPPVLVMVASFSRFITAMMIPTRTTADLLAGMWALLSNQLGAVPRRLLWDNESGIGRGGHLAAGVAAFTGMAATRIVQCKPFDPESKGIVERANGYLETSFLPGRQFSSPSDFNSQLGQWLPIANTRRVRRIAAAPVELIGTDRAAMTGLPPVAPTVGFTSRSRLPRDYYLRVLGNDYSIDPTMIGRMVDVHADLDTVTARCDGLLVASHHRAWSTKQTITDPAHVDTAARLREAFSSNSFCHISGDDMVRDLGDYDAIFGVDFGTEGVA</sequence>
<feature type="domain" description="Integrase catalytic" evidence="2">
    <location>
        <begin position="108"/>
        <end position="279"/>
    </location>
</feature>
<dbReference type="AlphaFoldDB" id="A0A2N3V687"/>
<protein>
    <submittedName>
        <fullName evidence="3">Transposase</fullName>
    </submittedName>
</protein>
<dbReference type="GO" id="GO:0015074">
    <property type="term" value="P:DNA integration"/>
    <property type="evidence" value="ECO:0007669"/>
    <property type="project" value="InterPro"/>
</dbReference>
<dbReference type="InterPro" id="IPR036397">
    <property type="entry name" value="RNaseH_sf"/>
</dbReference>
<reference evidence="3 5" key="1">
    <citation type="submission" date="2017-12" db="EMBL/GenBank/DDBJ databases">
        <title>Sequencing the genomes of 1000 Actinobacteria strains.</title>
        <authorList>
            <person name="Klenk H.-P."/>
        </authorList>
    </citation>
    <scope>NUCLEOTIDE SEQUENCE [LARGE SCALE GENOMIC DNA]</scope>
    <source>
        <strain evidence="3 5">DSM 44489</strain>
    </source>
</reference>
<evidence type="ECO:0000256" key="1">
    <source>
        <dbReference type="ARBA" id="ARBA00009277"/>
    </source>
</evidence>
<evidence type="ECO:0000313" key="3">
    <source>
        <dbReference type="EMBL" id="PKV77142.1"/>
    </source>
</evidence>
<keyword evidence="5" id="KW-1185">Reference proteome</keyword>
<comment type="caution">
    <text evidence="3">The sequence shown here is derived from an EMBL/GenBank/DDBJ whole genome shotgun (WGS) entry which is preliminary data.</text>
</comment>
<dbReference type="PANTHER" id="PTHR35004:SF8">
    <property type="entry name" value="TRANSPOSASE RV3428C-RELATED"/>
    <property type="match status" value="1"/>
</dbReference>
<organism evidence="3 5">
    <name type="scientific">Nocardia fluminea</name>
    <dbReference type="NCBI Taxonomy" id="134984"/>
    <lineage>
        <taxon>Bacteria</taxon>
        <taxon>Bacillati</taxon>
        <taxon>Actinomycetota</taxon>
        <taxon>Actinomycetes</taxon>
        <taxon>Mycobacteriales</taxon>
        <taxon>Nocardiaceae</taxon>
        <taxon>Nocardia</taxon>
    </lineage>
</organism>
<dbReference type="Pfam" id="PF22483">
    <property type="entry name" value="Mu-transpos_C_2"/>
    <property type="match status" value="1"/>
</dbReference>
<dbReference type="Proteomes" id="UP000233766">
    <property type="component" value="Unassembled WGS sequence"/>
</dbReference>
<dbReference type="PROSITE" id="PS50994">
    <property type="entry name" value="INTEGRASE"/>
    <property type="match status" value="1"/>
</dbReference>
<dbReference type="InterPro" id="IPR054353">
    <property type="entry name" value="IstA-like_C"/>
</dbReference>
<dbReference type="SUPFAM" id="SSF53098">
    <property type="entry name" value="Ribonuclease H-like"/>
    <property type="match status" value="1"/>
</dbReference>
<dbReference type="NCBIfam" id="NF033546">
    <property type="entry name" value="transpos_IS21"/>
    <property type="match status" value="1"/>
</dbReference>